<dbReference type="KEGG" id="qsa:O6P43_007582"/>
<reference evidence="2" key="1">
    <citation type="journal article" date="2023" name="Science">
        <title>Elucidation of the pathway for biosynthesis of saponin adjuvants from the soapbark tree.</title>
        <authorList>
            <person name="Reed J."/>
            <person name="Orme A."/>
            <person name="El-Demerdash A."/>
            <person name="Owen C."/>
            <person name="Martin L.B.B."/>
            <person name="Misra R.C."/>
            <person name="Kikuchi S."/>
            <person name="Rejzek M."/>
            <person name="Martin A.C."/>
            <person name="Harkess A."/>
            <person name="Leebens-Mack J."/>
            <person name="Louveau T."/>
            <person name="Stephenson M.J."/>
            <person name="Osbourn A."/>
        </authorList>
    </citation>
    <scope>NUCLEOTIDE SEQUENCE</scope>
    <source>
        <strain evidence="2">S10</strain>
    </source>
</reference>
<gene>
    <name evidence="2" type="ORF">O6P43_007582</name>
</gene>
<evidence type="ECO:0000256" key="1">
    <source>
        <dbReference type="SAM" id="MobiDB-lite"/>
    </source>
</evidence>
<sequence>MGSSRSRWIARMGPLGPGGPPGWGPLGPGGAPGLFGDFCDVIGSCLSFLCCRWLLQDCFGGPMGPPGPLGPPGPPPP</sequence>
<dbReference type="Proteomes" id="UP001163823">
    <property type="component" value="Chromosome 3"/>
</dbReference>
<accession>A0AAD7VJJ2</accession>
<evidence type="ECO:0000313" key="2">
    <source>
        <dbReference type="EMBL" id="KAJ7978053.1"/>
    </source>
</evidence>
<dbReference type="AlphaFoldDB" id="A0AAD7VJJ2"/>
<evidence type="ECO:0000313" key="3">
    <source>
        <dbReference type="Proteomes" id="UP001163823"/>
    </source>
</evidence>
<dbReference type="EMBL" id="JARAOO010000003">
    <property type="protein sequence ID" value="KAJ7978053.1"/>
    <property type="molecule type" value="Genomic_DNA"/>
</dbReference>
<comment type="caution">
    <text evidence="2">The sequence shown here is derived from an EMBL/GenBank/DDBJ whole genome shotgun (WGS) entry which is preliminary data.</text>
</comment>
<protein>
    <submittedName>
        <fullName evidence="2">Uncharacterized protein</fullName>
    </submittedName>
</protein>
<feature type="region of interest" description="Disordered" evidence="1">
    <location>
        <begin position="1"/>
        <end position="24"/>
    </location>
</feature>
<proteinExistence type="predicted"/>
<organism evidence="2 3">
    <name type="scientific">Quillaja saponaria</name>
    <name type="common">Soap bark tree</name>
    <dbReference type="NCBI Taxonomy" id="32244"/>
    <lineage>
        <taxon>Eukaryota</taxon>
        <taxon>Viridiplantae</taxon>
        <taxon>Streptophyta</taxon>
        <taxon>Embryophyta</taxon>
        <taxon>Tracheophyta</taxon>
        <taxon>Spermatophyta</taxon>
        <taxon>Magnoliopsida</taxon>
        <taxon>eudicotyledons</taxon>
        <taxon>Gunneridae</taxon>
        <taxon>Pentapetalae</taxon>
        <taxon>rosids</taxon>
        <taxon>fabids</taxon>
        <taxon>Fabales</taxon>
        <taxon>Quillajaceae</taxon>
        <taxon>Quillaja</taxon>
    </lineage>
</organism>
<name>A0AAD7VJJ2_QUISA</name>
<keyword evidence="3" id="KW-1185">Reference proteome</keyword>